<protein>
    <submittedName>
        <fullName evidence="2">Uncharacterized protein</fullName>
    </submittedName>
</protein>
<name>A0A1E3WDU4_9HYPH</name>
<comment type="caution">
    <text evidence="2">The sequence shown here is derived from an EMBL/GenBank/DDBJ whole genome shotgun (WGS) entry which is preliminary data.</text>
</comment>
<dbReference type="EMBL" id="LPWD01000066">
    <property type="protein sequence ID" value="ODS03682.1"/>
    <property type="molecule type" value="Genomic_DNA"/>
</dbReference>
<keyword evidence="1" id="KW-0732">Signal</keyword>
<evidence type="ECO:0000256" key="1">
    <source>
        <dbReference type="SAM" id="SignalP"/>
    </source>
</evidence>
<reference evidence="2 3" key="1">
    <citation type="journal article" date="2016" name="Environ. Microbiol.">
        <title>New Methyloceanibacter diversity from North Sea sediments includes methanotroph containing solely the soluble methane monooxygenase.</title>
        <authorList>
            <person name="Vekeman B."/>
            <person name="Kerckhof F.M."/>
            <person name="Cremers G."/>
            <person name="de Vos P."/>
            <person name="Vandamme P."/>
            <person name="Boon N."/>
            <person name="Op den Camp H.J."/>
            <person name="Heylen K."/>
        </authorList>
    </citation>
    <scope>NUCLEOTIDE SEQUENCE [LARGE SCALE GENOMIC DNA]</scope>
    <source>
        <strain evidence="2 3">R-67177</strain>
    </source>
</reference>
<evidence type="ECO:0000313" key="2">
    <source>
        <dbReference type="EMBL" id="ODS03682.1"/>
    </source>
</evidence>
<feature type="signal peptide" evidence="1">
    <location>
        <begin position="1"/>
        <end position="22"/>
    </location>
</feature>
<gene>
    <name evidence="2" type="ORF">AUC71_08355</name>
</gene>
<organism evidence="2 3">
    <name type="scientific">Methyloceanibacter marginalis</name>
    <dbReference type="NCBI Taxonomy" id="1774971"/>
    <lineage>
        <taxon>Bacteria</taxon>
        <taxon>Pseudomonadati</taxon>
        <taxon>Pseudomonadota</taxon>
        <taxon>Alphaproteobacteria</taxon>
        <taxon>Hyphomicrobiales</taxon>
        <taxon>Hyphomicrobiaceae</taxon>
        <taxon>Methyloceanibacter</taxon>
    </lineage>
</organism>
<feature type="chain" id="PRO_5009139241" evidence="1">
    <location>
        <begin position="23"/>
        <end position="80"/>
    </location>
</feature>
<accession>A0A1E3WDU4</accession>
<dbReference type="OrthoDB" id="8238310at2"/>
<dbReference type="AlphaFoldDB" id="A0A1E3WDU4"/>
<sequence>MKYLGTAILALSAFAFTSAASAAVVCNGDGDCWRVKKKHEYPAGVNLRIYGDEWEPGDGYRWREAGEGRGYYRGGVWIGF</sequence>
<dbReference type="Proteomes" id="UP000095042">
    <property type="component" value="Unassembled WGS sequence"/>
</dbReference>
<dbReference type="RefSeq" id="WP_069623126.1">
    <property type="nucleotide sequence ID" value="NZ_LPWD01000066.1"/>
</dbReference>
<evidence type="ECO:0000313" key="3">
    <source>
        <dbReference type="Proteomes" id="UP000095042"/>
    </source>
</evidence>
<proteinExistence type="predicted"/>
<keyword evidence="3" id="KW-1185">Reference proteome</keyword>